<dbReference type="AlphaFoldDB" id="A0A7G2CSG0"/>
<dbReference type="Proteomes" id="UP000515908">
    <property type="component" value="Chromosome 24"/>
</dbReference>
<evidence type="ECO:0000256" key="1">
    <source>
        <dbReference type="SAM" id="MobiDB-lite"/>
    </source>
</evidence>
<feature type="compositionally biased region" description="Basic and acidic residues" evidence="1">
    <location>
        <begin position="172"/>
        <end position="189"/>
    </location>
</feature>
<gene>
    <name evidence="2" type="ORF">ADEAN_000967600</name>
</gene>
<organism evidence="2 3">
    <name type="scientific">Angomonas deanei</name>
    <dbReference type="NCBI Taxonomy" id="59799"/>
    <lineage>
        <taxon>Eukaryota</taxon>
        <taxon>Discoba</taxon>
        <taxon>Euglenozoa</taxon>
        <taxon>Kinetoplastea</taxon>
        <taxon>Metakinetoplastina</taxon>
        <taxon>Trypanosomatida</taxon>
        <taxon>Trypanosomatidae</taxon>
        <taxon>Strigomonadinae</taxon>
        <taxon>Angomonas</taxon>
    </lineage>
</organism>
<reference evidence="2 3" key="1">
    <citation type="submission" date="2020-08" db="EMBL/GenBank/DDBJ databases">
        <authorList>
            <person name="Newling K."/>
            <person name="Davey J."/>
            <person name="Forrester S."/>
        </authorList>
    </citation>
    <scope>NUCLEOTIDE SEQUENCE [LARGE SCALE GENOMIC DNA]</scope>
    <source>
        <strain evidence="3">Crithidia deanei Carvalho (ATCC PRA-265)</strain>
    </source>
</reference>
<evidence type="ECO:0000313" key="3">
    <source>
        <dbReference type="Proteomes" id="UP000515908"/>
    </source>
</evidence>
<name>A0A7G2CSG0_9TRYP</name>
<accession>A0A7G2CSG0</accession>
<dbReference type="OrthoDB" id="273039at2759"/>
<evidence type="ECO:0000313" key="2">
    <source>
        <dbReference type="EMBL" id="CAD2222137.1"/>
    </source>
</evidence>
<keyword evidence="3" id="KW-1185">Reference proteome</keyword>
<protein>
    <submittedName>
        <fullName evidence="2">Uncharacterized protein</fullName>
    </submittedName>
</protein>
<dbReference type="EMBL" id="LR877168">
    <property type="protein sequence ID" value="CAD2222137.1"/>
    <property type="molecule type" value="Genomic_DNA"/>
</dbReference>
<sequence>MTSALTTAPDPFPPRRDTRLDSVVSYLSAGTNQSSNDFEANATVSGGKDGMRREWNFLLHFQHKAARLSMQMSPQWEIRFIDTEVIEAALRQAEEKPIVVPPSRMSVVDSAAEVSSSSGKRGSETGMAEDTHTEAKVSIPLRCDVFIPFLKYGDMSAFVSESRNTNNNKAGPVEEGKEESSAKAKKAEEDFKTGGIEDKVWLENVEQVEWFYSCIPTEMTLQEYCISCVQFVVKDPQVVSVDGERNLRNLKVGEKMRTWYTIAGHKMFHFYFNSQNKHHLTLDAMFATGTIVNQRGYLFIIRSGDEEDLNNYIQKFFLPYFTKQNRILFDVDVSYRKMISTMLEEQQRHAGELTYQDRDAAVSVSLPLYAMRIRPDYSPVKTVDVGSIACMTFELSVYERLIDDAVVAEITGMPKHKVNKVVLTLDVEDVARMGYPKVMSTEQYSELKTKRILEVYADAKSIGTPTSVPMGDAPVVVASSPSLMNRFTASRKVCFPPRWSATIVSQRCT</sequence>
<proteinExistence type="predicted"/>
<feature type="region of interest" description="Disordered" evidence="1">
    <location>
        <begin position="110"/>
        <end position="133"/>
    </location>
</feature>
<feature type="region of interest" description="Disordered" evidence="1">
    <location>
        <begin position="163"/>
        <end position="189"/>
    </location>
</feature>
<dbReference type="VEuPathDB" id="TriTrypDB:ADEAN_000967600"/>